<dbReference type="AlphaFoldDB" id="A0AA39TG75"/>
<reference evidence="2" key="1">
    <citation type="submission" date="2023-06" db="EMBL/GenBank/DDBJ databases">
        <authorList>
            <consortium name="Lawrence Berkeley National Laboratory"/>
            <person name="Ahrendt S."/>
            <person name="Sahu N."/>
            <person name="Indic B."/>
            <person name="Wong-Bajracharya J."/>
            <person name="Merenyi Z."/>
            <person name="Ke H.-M."/>
            <person name="Monk M."/>
            <person name="Kocsube S."/>
            <person name="Drula E."/>
            <person name="Lipzen A."/>
            <person name="Balint B."/>
            <person name="Henrissat B."/>
            <person name="Andreopoulos B."/>
            <person name="Martin F.M."/>
            <person name="Harder C.B."/>
            <person name="Rigling D."/>
            <person name="Ford K.L."/>
            <person name="Foster G.D."/>
            <person name="Pangilinan J."/>
            <person name="Papanicolaou A."/>
            <person name="Barry K."/>
            <person name="LaButti K."/>
            <person name="Viragh M."/>
            <person name="Koriabine M."/>
            <person name="Yan M."/>
            <person name="Riley R."/>
            <person name="Champramary S."/>
            <person name="Plett K.L."/>
            <person name="Tsai I.J."/>
            <person name="Slot J."/>
            <person name="Sipos G."/>
            <person name="Plett J."/>
            <person name="Nagy L.G."/>
            <person name="Grigoriev I.V."/>
        </authorList>
    </citation>
    <scope>NUCLEOTIDE SEQUENCE</scope>
    <source>
        <strain evidence="2">ICMP 16352</strain>
    </source>
</reference>
<comment type="caution">
    <text evidence="2">The sequence shown here is derived from an EMBL/GenBank/DDBJ whole genome shotgun (WGS) entry which is preliminary data.</text>
</comment>
<gene>
    <name evidence="2" type="ORF">IW261DRAFT_1558042</name>
</gene>
<keyword evidence="1" id="KW-0812">Transmembrane</keyword>
<dbReference type="EMBL" id="JAUEPR010000003">
    <property type="protein sequence ID" value="KAK0487121.1"/>
    <property type="molecule type" value="Genomic_DNA"/>
</dbReference>
<organism evidence="2 3">
    <name type="scientific">Armillaria novae-zelandiae</name>
    <dbReference type="NCBI Taxonomy" id="153914"/>
    <lineage>
        <taxon>Eukaryota</taxon>
        <taxon>Fungi</taxon>
        <taxon>Dikarya</taxon>
        <taxon>Basidiomycota</taxon>
        <taxon>Agaricomycotina</taxon>
        <taxon>Agaricomycetes</taxon>
        <taxon>Agaricomycetidae</taxon>
        <taxon>Agaricales</taxon>
        <taxon>Marasmiineae</taxon>
        <taxon>Physalacriaceae</taxon>
        <taxon>Armillaria</taxon>
    </lineage>
</organism>
<evidence type="ECO:0000313" key="2">
    <source>
        <dbReference type="EMBL" id="KAK0487121.1"/>
    </source>
</evidence>
<proteinExistence type="predicted"/>
<protein>
    <submittedName>
        <fullName evidence="2">Uncharacterized protein</fullName>
    </submittedName>
</protein>
<keyword evidence="1" id="KW-1133">Transmembrane helix</keyword>
<accession>A0AA39TG75</accession>
<keyword evidence="1" id="KW-0472">Membrane</keyword>
<dbReference type="Proteomes" id="UP001175227">
    <property type="component" value="Unassembled WGS sequence"/>
</dbReference>
<sequence>MAPVATNQPTPNPMPEPCFDVGSQSITLNHGIVIVCLLLIFYALALWDRWITLKMYERQRLQGHRLNVNYGAIESSMAIPGTPPSPKLHKQCSFDKTVIPTSNGFLAPPRIVEQQYSGAYRHSNPKAQT</sequence>
<name>A0AA39TG75_9AGAR</name>
<keyword evidence="3" id="KW-1185">Reference proteome</keyword>
<feature type="transmembrane region" description="Helical" evidence="1">
    <location>
        <begin position="31"/>
        <end position="51"/>
    </location>
</feature>
<evidence type="ECO:0000313" key="3">
    <source>
        <dbReference type="Proteomes" id="UP001175227"/>
    </source>
</evidence>
<evidence type="ECO:0000256" key="1">
    <source>
        <dbReference type="SAM" id="Phobius"/>
    </source>
</evidence>